<proteinExistence type="predicted"/>
<name>A0A9D2QD98_9CORY</name>
<organism evidence="1 2">
    <name type="scientific">Candidatus Corynebacterium faecigallinarum</name>
    <dbReference type="NCBI Taxonomy" id="2838528"/>
    <lineage>
        <taxon>Bacteria</taxon>
        <taxon>Bacillati</taxon>
        <taxon>Actinomycetota</taxon>
        <taxon>Actinomycetes</taxon>
        <taxon>Mycobacteriales</taxon>
        <taxon>Corynebacteriaceae</taxon>
        <taxon>Corynebacterium</taxon>
    </lineage>
</organism>
<dbReference type="Gene3D" id="3.40.630.30">
    <property type="match status" value="1"/>
</dbReference>
<dbReference type="EMBL" id="DWVP01000019">
    <property type="protein sequence ID" value="HJC85404.1"/>
    <property type="molecule type" value="Genomic_DNA"/>
</dbReference>
<sequence length="77" mass="8504">MLFALDDATSYMLFEPGERRDDGNEGFGVLELTVVTVNDPAVALYRKAGFTAEGTLRSTLMIDGQPHDEYAMAKLLF</sequence>
<accession>A0A9D2QD98</accession>
<dbReference type="SUPFAM" id="SSF55729">
    <property type="entry name" value="Acyl-CoA N-acyltransferases (Nat)"/>
    <property type="match status" value="1"/>
</dbReference>
<gene>
    <name evidence="1" type="ORF">H9751_07660</name>
</gene>
<reference evidence="1" key="2">
    <citation type="submission" date="2021-04" db="EMBL/GenBank/DDBJ databases">
        <authorList>
            <person name="Gilroy R."/>
        </authorList>
    </citation>
    <scope>NUCLEOTIDE SEQUENCE</scope>
    <source>
        <strain evidence="1">ChiHjej13B12-4958</strain>
    </source>
</reference>
<evidence type="ECO:0000313" key="1">
    <source>
        <dbReference type="EMBL" id="HJC85404.1"/>
    </source>
</evidence>
<dbReference type="Proteomes" id="UP000823858">
    <property type="component" value="Unassembled WGS sequence"/>
</dbReference>
<reference evidence="1" key="1">
    <citation type="journal article" date="2021" name="PeerJ">
        <title>Extensive microbial diversity within the chicken gut microbiome revealed by metagenomics and culture.</title>
        <authorList>
            <person name="Gilroy R."/>
            <person name="Ravi A."/>
            <person name="Getino M."/>
            <person name="Pursley I."/>
            <person name="Horton D.L."/>
            <person name="Alikhan N.F."/>
            <person name="Baker D."/>
            <person name="Gharbi K."/>
            <person name="Hall N."/>
            <person name="Watson M."/>
            <person name="Adriaenssens E.M."/>
            <person name="Foster-Nyarko E."/>
            <person name="Jarju S."/>
            <person name="Secka A."/>
            <person name="Antonio M."/>
            <person name="Oren A."/>
            <person name="Chaudhuri R.R."/>
            <person name="La Ragione R."/>
            <person name="Hildebrand F."/>
            <person name="Pallen M.J."/>
        </authorList>
    </citation>
    <scope>NUCLEOTIDE SEQUENCE</scope>
    <source>
        <strain evidence="1">ChiHjej13B12-4958</strain>
    </source>
</reference>
<comment type="caution">
    <text evidence="1">The sequence shown here is derived from an EMBL/GenBank/DDBJ whole genome shotgun (WGS) entry which is preliminary data.</text>
</comment>
<protein>
    <submittedName>
        <fullName evidence="1">Uncharacterized protein</fullName>
    </submittedName>
</protein>
<dbReference type="AlphaFoldDB" id="A0A9D2QD98"/>
<dbReference type="InterPro" id="IPR016181">
    <property type="entry name" value="Acyl_CoA_acyltransferase"/>
</dbReference>
<evidence type="ECO:0000313" key="2">
    <source>
        <dbReference type="Proteomes" id="UP000823858"/>
    </source>
</evidence>